<dbReference type="Gene3D" id="1.10.10.2840">
    <property type="entry name" value="PucR C-terminal helix-turn-helix domain"/>
    <property type="match status" value="1"/>
</dbReference>
<dbReference type="InterPro" id="IPR051448">
    <property type="entry name" value="CdaR-like_regulators"/>
</dbReference>
<dbReference type="PANTHER" id="PTHR33744">
    <property type="entry name" value="CARBOHYDRATE DIACID REGULATOR"/>
    <property type="match status" value="1"/>
</dbReference>
<feature type="domain" description="PucR C-terminal helix-turn-helix" evidence="1">
    <location>
        <begin position="133"/>
        <end position="186"/>
    </location>
</feature>
<keyword evidence="3" id="KW-1185">Reference proteome</keyword>
<dbReference type="Proteomes" id="UP000465609">
    <property type="component" value="Chromosome"/>
</dbReference>
<dbReference type="PANTHER" id="PTHR33744:SF1">
    <property type="entry name" value="DNA-BINDING TRANSCRIPTIONAL ACTIVATOR ADER"/>
    <property type="match status" value="1"/>
</dbReference>
<dbReference type="InterPro" id="IPR025736">
    <property type="entry name" value="PucR_C-HTH_dom"/>
</dbReference>
<evidence type="ECO:0000259" key="1">
    <source>
        <dbReference type="Pfam" id="PF13556"/>
    </source>
</evidence>
<gene>
    <name evidence="2" type="ORF">MAUB_34320</name>
</gene>
<sequence length="203" mass="22106">MNRPPTSPISTKPRIVDTHRPRGRTLSYWPAPTPVGSGCQANNPDFSGITTALGQLPGVRIAVGSTAGIEGFRRSHLDAIETQRVMTKAGSTQQIASFADVQIVALLTADPEQANRFIRHTLGDFEYADPELQQTVLAYIYEQCNASQAAARLFTHRNTLMRRLIQAEALLPRPLDGATVHVALALEALQWRDAGGSRRLPVG</sequence>
<dbReference type="EMBL" id="AP022577">
    <property type="protein sequence ID" value="BBX85559.1"/>
    <property type="molecule type" value="Genomic_DNA"/>
</dbReference>
<dbReference type="Pfam" id="PF13556">
    <property type="entry name" value="HTH_30"/>
    <property type="match status" value="1"/>
</dbReference>
<accession>A0ABM7IFU0</accession>
<reference evidence="2 3" key="1">
    <citation type="journal article" date="2019" name="Emerg. Microbes Infect.">
        <title>Comprehensive subspecies identification of 175 nontuberculous mycobacteria species based on 7547 genomic profiles.</title>
        <authorList>
            <person name="Matsumoto Y."/>
            <person name="Kinjo T."/>
            <person name="Motooka D."/>
            <person name="Nabeya D."/>
            <person name="Jung N."/>
            <person name="Uechi K."/>
            <person name="Horii T."/>
            <person name="Iida T."/>
            <person name="Fujita J."/>
            <person name="Nakamura S."/>
        </authorList>
    </citation>
    <scope>NUCLEOTIDE SEQUENCE [LARGE SCALE GENOMIC DNA]</scope>
    <source>
        <strain evidence="2 3">JCM 15296</strain>
    </source>
</reference>
<evidence type="ECO:0000313" key="2">
    <source>
        <dbReference type="EMBL" id="BBX85559.1"/>
    </source>
</evidence>
<evidence type="ECO:0000313" key="3">
    <source>
        <dbReference type="Proteomes" id="UP000465609"/>
    </source>
</evidence>
<organism evidence="2 3">
    <name type="scientific">Mycolicibacterium aubagnense</name>
    <dbReference type="NCBI Taxonomy" id="319707"/>
    <lineage>
        <taxon>Bacteria</taxon>
        <taxon>Bacillati</taxon>
        <taxon>Actinomycetota</taxon>
        <taxon>Actinomycetes</taxon>
        <taxon>Mycobacteriales</taxon>
        <taxon>Mycobacteriaceae</taxon>
        <taxon>Mycolicibacterium</taxon>
    </lineage>
</organism>
<dbReference type="InterPro" id="IPR042070">
    <property type="entry name" value="PucR_C-HTH_sf"/>
</dbReference>
<proteinExistence type="predicted"/>
<name>A0ABM7IFU0_9MYCO</name>
<protein>
    <recommendedName>
        <fullName evidence="1">PucR C-terminal helix-turn-helix domain-containing protein</fullName>
    </recommendedName>
</protein>